<keyword evidence="3" id="KW-0235">DNA replication</keyword>
<evidence type="ECO:0000256" key="6">
    <source>
        <dbReference type="SAM" id="MobiDB-lite"/>
    </source>
</evidence>
<dbReference type="InterPro" id="IPR001279">
    <property type="entry name" value="Metallo-B-lactamas"/>
</dbReference>
<evidence type="ECO:0000256" key="1">
    <source>
        <dbReference type="ARBA" id="ARBA00004123"/>
    </source>
</evidence>
<feature type="compositionally biased region" description="Low complexity" evidence="6">
    <location>
        <begin position="31"/>
        <end position="47"/>
    </location>
</feature>
<accession>A0A317Y7P9</accession>
<dbReference type="GO" id="GO:0003677">
    <property type="term" value="F:DNA binding"/>
    <property type="evidence" value="ECO:0007669"/>
    <property type="project" value="UniProtKB-KW"/>
</dbReference>
<sequence length="974" mass="108711">MSPPPCDALPTAANNIQPFLVLHKAAASSVPSSRSQRQIQTSQPSSPNRKSANRCRQPAGEECEDEGDSELYEQLRAEAFHRTWSKIQSTIDEVLRAINLKLFDQVLQWAKESFASAHAITKKHHTEVQQPYPLLTDVICRRIPTVFVLTKNAEFVDDITTFHDLAGHMKSNGCHIVKLSAAELSAKHGVGGCFRSLLGQLLSDVPDVADVSALASWYCEAENFDQPIIVIIDDLEQCSGDVLGEFVMMLSEWVFKIPVFFVMGIATTLDAPKKLLSSEALQRLEPCKLTLGSPSDRLNALVEAVLVKPCAGFCISHEVALFVRNYFFRHDGTITSFITALKLACSKHFSMEPLSFLCLGMVEEDSEEFWHDKLESLPQTIWKHAFDLPSNKNARNSCNMVEGLSRLLKSQKDWSSVLLCLYEAGRHDKVQLLDIFCEAASPDWQTENAPDSYLFASKVALLGVKSGSARRFIAQVMNTIRYLPTEILLHVLEVWSIHLKGMSEINDRVKELRSKGCGADSVRAKRKSTANTGNGVVLINEEAAALLQDVIRKYLVPAECLPFHEIVCFKNVDILRSALIGNPRRMIQLDLLRSQSHLKCSCCSRSGAAVSGSLHDTSILCSLAQEYGDMINLHDWYTAFEGIIKSTNSKAKGKSCSSPSKKKKKSNPTPLEGDGMIQARFCSAVTEMQVTGLVRMPSKRRPDLVQRIALTIIPPCGKLGSRGRKVWLLVSVLRRELADMGSCSPRGTFEKFLSLKQRAFRIISPFTDLFSVAAQHGTTYEKQSIAAACKAVMMCRCNTSLLIDYCQDERAHKYIIIDVGKTFREQVLRWFVRHKIPCVDSILLTHEHADAILGLDDVRVVQPFSPTNDIDPTPIYLSQFAMDSICQKFPYLVKKKLKEGEEVRRVAQLEWKIIESDIQKPFTTSGLEFVPLPVIHGEDYICLGFLFGRKSKVAYISDVSRFPPSTEYGTSAVC</sequence>
<dbReference type="Gene3D" id="3.60.15.10">
    <property type="entry name" value="Ribonuclease Z/Hydroxyacylglutathione hydrolase-like"/>
    <property type="match status" value="1"/>
</dbReference>
<name>A0A317Y7P9_MAIZE</name>
<dbReference type="EMBL" id="NCVQ01000001">
    <property type="protein sequence ID" value="PWZ54710.1"/>
    <property type="molecule type" value="Genomic_DNA"/>
</dbReference>
<dbReference type="Pfam" id="PF18137">
    <property type="entry name" value="WHD_ORC"/>
    <property type="match status" value="1"/>
</dbReference>
<feature type="domain" description="Metallo-beta-lactamase" evidence="8">
    <location>
        <begin position="815"/>
        <end position="966"/>
    </location>
</feature>
<feature type="region of interest" description="Disordered" evidence="6">
    <location>
        <begin position="649"/>
        <end position="674"/>
    </location>
</feature>
<comment type="caution">
    <text evidence="10">The sequence shown here is derived from an EMBL/GenBank/DDBJ whole genome shotgun (WGS) entry which is preliminary data.</text>
</comment>
<keyword evidence="4" id="KW-0238">DNA-binding</keyword>
<protein>
    <submittedName>
        <fullName evidence="10">Origin of replication complex subunit 3</fullName>
    </submittedName>
</protein>
<evidence type="ECO:0000259" key="9">
    <source>
        <dbReference type="Pfam" id="PF18137"/>
    </source>
</evidence>
<dbReference type="InterPro" id="IPR040855">
    <property type="entry name" value="ORC_WH_C"/>
</dbReference>
<feature type="region of interest" description="Disordered" evidence="6">
    <location>
        <begin position="27"/>
        <end position="67"/>
    </location>
</feature>
<dbReference type="GO" id="GO:0005664">
    <property type="term" value="C:nuclear origin of replication recognition complex"/>
    <property type="evidence" value="ECO:0007669"/>
    <property type="project" value="InterPro"/>
</dbReference>
<organism evidence="10">
    <name type="scientific">Zea mays</name>
    <name type="common">Maize</name>
    <dbReference type="NCBI Taxonomy" id="4577"/>
    <lineage>
        <taxon>Eukaryota</taxon>
        <taxon>Viridiplantae</taxon>
        <taxon>Streptophyta</taxon>
        <taxon>Embryophyta</taxon>
        <taxon>Tracheophyta</taxon>
        <taxon>Spermatophyta</taxon>
        <taxon>Magnoliopsida</taxon>
        <taxon>Liliopsida</taxon>
        <taxon>Poales</taxon>
        <taxon>Poaceae</taxon>
        <taxon>PACMAD clade</taxon>
        <taxon>Panicoideae</taxon>
        <taxon>Andropogonodae</taxon>
        <taxon>Andropogoneae</taxon>
        <taxon>Tripsacinae</taxon>
        <taxon>Zea</taxon>
    </lineage>
</organism>
<dbReference type="InterPro" id="IPR045667">
    <property type="entry name" value="ORC3_N"/>
</dbReference>
<evidence type="ECO:0000313" key="10">
    <source>
        <dbReference type="EMBL" id="PWZ54710.1"/>
    </source>
</evidence>
<evidence type="ECO:0000256" key="4">
    <source>
        <dbReference type="ARBA" id="ARBA00023125"/>
    </source>
</evidence>
<evidence type="ECO:0000256" key="5">
    <source>
        <dbReference type="ARBA" id="ARBA00023242"/>
    </source>
</evidence>
<reference evidence="10" key="1">
    <citation type="journal article" date="2018" name="Nat. Genet.">
        <title>Extensive intraspecific gene order and gene structural variations between Mo17 and other maize genomes.</title>
        <authorList>
            <person name="Sun S."/>
            <person name="Zhou Y."/>
            <person name="Chen J."/>
            <person name="Shi J."/>
            <person name="Zhao H."/>
            <person name="Zhao H."/>
            <person name="Song W."/>
            <person name="Zhang M."/>
            <person name="Cui Y."/>
            <person name="Dong X."/>
            <person name="Liu H."/>
            <person name="Ma X."/>
            <person name="Jiao Y."/>
            <person name="Wang B."/>
            <person name="Wei X."/>
            <person name="Stein J.C."/>
            <person name="Glaubitz J.C."/>
            <person name="Lu F."/>
            <person name="Yu G."/>
            <person name="Liang C."/>
            <person name="Fengler K."/>
            <person name="Li B."/>
            <person name="Rafalski A."/>
            <person name="Schnable P.S."/>
            <person name="Ware D.H."/>
            <person name="Buckler E.S."/>
            <person name="Lai J."/>
        </authorList>
    </citation>
    <scope>NUCLEOTIDE SEQUENCE [LARGE SCALE GENOMIC DNA]</scope>
    <source>
        <tissue evidence="10">Seedling</tissue>
    </source>
</reference>
<dbReference type="CDD" id="cd16279">
    <property type="entry name" value="metallo-hydrolase-like_MBL-fold"/>
    <property type="match status" value="1"/>
</dbReference>
<dbReference type="InterPro" id="IPR036866">
    <property type="entry name" value="RibonucZ/Hydroxyglut_hydro"/>
</dbReference>
<dbReference type="CDD" id="cd20704">
    <property type="entry name" value="Orc3"/>
    <property type="match status" value="1"/>
</dbReference>
<keyword evidence="5" id="KW-0539">Nucleus</keyword>
<dbReference type="Proteomes" id="UP000251960">
    <property type="component" value="Chromosome 1"/>
</dbReference>
<comment type="subcellular location">
    <subcellularLocation>
        <location evidence="1">Nucleus</location>
    </subcellularLocation>
</comment>
<gene>
    <name evidence="10" type="primary">ORC3</name>
    <name evidence="10" type="ORF">Zm00014a_005440</name>
</gene>
<feature type="domain" description="Origin recognition complex subunit 3 N-terminal" evidence="7">
    <location>
        <begin position="36"/>
        <end position="357"/>
    </location>
</feature>
<proteinExistence type="inferred from homology"/>
<dbReference type="AlphaFoldDB" id="A0A317Y7P9"/>
<dbReference type="GO" id="GO:0006260">
    <property type="term" value="P:DNA replication"/>
    <property type="evidence" value="ECO:0007669"/>
    <property type="project" value="UniProtKB-KW"/>
</dbReference>
<evidence type="ECO:0000256" key="3">
    <source>
        <dbReference type="ARBA" id="ARBA00022705"/>
    </source>
</evidence>
<evidence type="ECO:0000259" key="7">
    <source>
        <dbReference type="Pfam" id="PF07034"/>
    </source>
</evidence>
<feature type="domain" description="Origin recognition complex subunit 3 winged helix C-terminal" evidence="9">
    <location>
        <begin position="584"/>
        <end position="708"/>
    </location>
</feature>
<dbReference type="InterPro" id="IPR020795">
    <property type="entry name" value="ORC3"/>
</dbReference>
<dbReference type="ExpressionAtlas" id="A0A317Y7P9">
    <property type="expression patterns" value="baseline and differential"/>
</dbReference>
<dbReference type="PANTHER" id="PTHR12748:SF0">
    <property type="entry name" value="ORIGIN RECOGNITION COMPLEX SUBUNIT 3"/>
    <property type="match status" value="1"/>
</dbReference>
<comment type="similarity">
    <text evidence="2">Belongs to the ORC3 family.</text>
</comment>
<evidence type="ECO:0000256" key="2">
    <source>
        <dbReference type="ARBA" id="ARBA00010977"/>
    </source>
</evidence>
<dbReference type="Pfam" id="PF07034">
    <property type="entry name" value="ORC3_N"/>
    <property type="match status" value="1"/>
</dbReference>
<dbReference type="PANTHER" id="PTHR12748">
    <property type="entry name" value="ORIGIN RECOGNITION COMPLEX SUBUNIT 3"/>
    <property type="match status" value="1"/>
</dbReference>
<evidence type="ECO:0000259" key="8">
    <source>
        <dbReference type="Pfam" id="PF12706"/>
    </source>
</evidence>
<dbReference type="SUPFAM" id="SSF56281">
    <property type="entry name" value="Metallo-hydrolase/oxidoreductase"/>
    <property type="match status" value="1"/>
</dbReference>
<dbReference type="Pfam" id="PF12706">
    <property type="entry name" value="Lactamase_B_2"/>
    <property type="match status" value="1"/>
</dbReference>